<sequence length="146" mass="16251">MQNTRYKKRDTPQDTLRWKYETGFTIVELLLALAIASILLAAVATAFNASIINYRENEDIFKAINSARQALTRITSQLRTADAVDPTSPANECTLITAGGDDITYQYNNGDNKLYLIDNLSGSNYVLCDNVTAMTFTKTPKGEFRP</sequence>
<evidence type="ECO:0000313" key="2">
    <source>
        <dbReference type="EMBL" id="GAH41774.1"/>
    </source>
</evidence>
<comment type="caution">
    <text evidence="2">The sequence shown here is derived from an EMBL/GenBank/DDBJ whole genome shotgun (WGS) entry which is preliminary data.</text>
</comment>
<keyword evidence="1" id="KW-0812">Transmembrane</keyword>
<proteinExistence type="predicted"/>
<feature type="transmembrane region" description="Helical" evidence="1">
    <location>
        <begin position="26"/>
        <end position="47"/>
    </location>
</feature>
<dbReference type="AlphaFoldDB" id="X1GJH0"/>
<dbReference type="SUPFAM" id="SSF54523">
    <property type="entry name" value="Pili subunits"/>
    <property type="match status" value="1"/>
</dbReference>
<dbReference type="Gene3D" id="3.30.700.10">
    <property type="entry name" value="Glycoprotein, Type 4 Pilin"/>
    <property type="match status" value="1"/>
</dbReference>
<keyword evidence="1" id="KW-0472">Membrane</keyword>
<feature type="non-terminal residue" evidence="2">
    <location>
        <position position="146"/>
    </location>
</feature>
<protein>
    <recommendedName>
        <fullName evidence="3">General secretion pathway GspH domain-containing protein</fullName>
    </recommendedName>
</protein>
<evidence type="ECO:0008006" key="3">
    <source>
        <dbReference type="Google" id="ProtNLM"/>
    </source>
</evidence>
<evidence type="ECO:0000256" key="1">
    <source>
        <dbReference type="SAM" id="Phobius"/>
    </source>
</evidence>
<name>X1GJH0_9ZZZZ</name>
<dbReference type="InterPro" id="IPR012902">
    <property type="entry name" value="N_methyl_site"/>
</dbReference>
<gene>
    <name evidence="2" type="ORF">S03H2_23008</name>
</gene>
<dbReference type="EMBL" id="BARU01012487">
    <property type="protein sequence ID" value="GAH41774.1"/>
    <property type="molecule type" value="Genomic_DNA"/>
</dbReference>
<dbReference type="NCBIfam" id="TIGR02532">
    <property type="entry name" value="IV_pilin_GFxxxE"/>
    <property type="match status" value="1"/>
</dbReference>
<keyword evidence="1" id="KW-1133">Transmembrane helix</keyword>
<reference evidence="2" key="1">
    <citation type="journal article" date="2014" name="Front. Microbiol.">
        <title>High frequency of phylogenetically diverse reductive dehalogenase-homologous genes in deep subseafloor sedimentary metagenomes.</title>
        <authorList>
            <person name="Kawai M."/>
            <person name="Futagami T."/>
            <person name="Toyoda A."/>
            <person name="Takaki Y."/>
            <person name="Nishi S."/>
            <person name="Hori S."/>
            <person name="Arai W."/>
            <person name="Tsubouchi T."/>
            <person name="Morono Y."/>
            <person name="Uchiyama I."/>
            <person name="Ito T."/>
            <person name="Fujiyama A."/>
            <person name="Inagaki F."/>
            <person name="Takami H."/>
        </authorList>
    </citation>
    <scope>NUCLEOTIDE SEQUENCE</scope>
    <source>
        <strain evidence="2">Expedition CK06-06</strain>
    </source>
</reference>
<accession>X1GJH0</accession>
<dbReference type="InterPro" id="IPR045584">
    <property type="entry name" value="Pilin-like"/>
</dbReference>
<dbReference type="Pfam" id="PF07963">
    <property type="entry name" value="N_methyl"/>
    <property type="match status" value="1"/>
</dbReference>
<organism evidence="2">
    <name type="scientific">marine sediment metagenome</name>
    <dbReference type="NCBI Taxonomy" id="412755"/>
    <lineage>
        <taxon>unclassified sequences</taxon>
        <taxon>metagenomes</taxon>
        <taxon>ecological metagenomes</taxon>
    </lineage>
</organism>